<dbReference type="SUPFAM" id="SSF53613">
    <property type="entry name" value="Ribokinase-like"/>
    <property type="match status" value="1"/>
</dbReference>
<evidence type="ECO:0000256" key="2">
    <source>
        <dbReference type="ARBA" id="ARBA00022777"/>
    </source>
</evidence>
<dbReference type="Pfam" id="PF00294">
    <property type="entry name" value="PfkB"/>
    <property type="match status" value="1"/>
</dbReference>
<dbReference type="PROSITE" id="PS00356">
    <property type="entry name" value="HTH_LACI_1"/>
    <property type="match status" value="1"/>
</dbReference>
<dbReference type="PANTHER" id="PTHR30146:SF109">
    <property type="entry name" value="HTH-TYPE TRANSCRIPTIONAL REGULATOR GALS"/>
    <property type="match status" value="1"/>
</dbReference>
<dbReference type="SMART" id="SM00354">
    <property type="entry name" value="HTH_LACI"/>
    <property type="match status" value="1"/>
</dbReference>
<dbReference type="InterPro" id="IPR011611">
    <property type="entry name" value="PfkB_dom"/>
</dbReference>
<evidence type="ECO:0000256" key="1">
    <source>
        <dbReference type="ARBA" id="ARBA00022679"/>
    </source>
</evidence>
<evidence type="ECO:0000256" key="3">
    <source>
        <dbReference type="ARBA" id="ARBA00023015"/>
    </source>
</evidence>
<dbReference type="GO" id="GO:0016301">
    <property type="term" value="F:kinase activity"/>
    <property type="evidence" value="ECO:0007669"/>
    <property type="project" value="UniProtKB-KW"/>
</dbReference>
<dbReference type="CDD" id="cd01392">
    <property type="entry name" value="HTH_LacI"/>
    <property type="match status" value="1"/>
</dbReference>
<comment type="caution">
    <text evidence="6">The sequence shown here is derived from an EMBL/GenBank/DDBJ whole genome shotgun (WGS) entry which is preliminary data.</text>
</comment>
<name>A0A3E1IWA7_GARVA</name>
<keyword evidence="5" id="KW-0804">Transcription</keyword>
<organism evidence="6 7">
    <name type="scientific">Gardnerella vaginalis</name>
    <dbReference type="NCBI Taxonomy" id="2702"/>
    <lineage>
        <taxon>Bacteria</taxon>
        <taxon>Bacillati</taxon>
        <taxon>Actinomycetota</taxon>
        <taxon>Actinomycetes</taxon>
        <taxon>Bifidobacteriales</taxon>
        <taxon>Bifidobacteriaceae</taxon>
        <taxon>Gardnerella</taxon>
    </lineage>
</organism>
<dbReference type="GO" id="GO:0003700">
    <property type="term" value="F:DNA-binding transcription factor activity"/>
    <property type="evidence" value="ECO:0007669"/>
    <property type="project" value="TreeGrafter"/>
</dbReference>
<evidence type="ECO:0000313" key="7">
    <source>
        <dbReference type="Proteomes" id="UP000258533"/>
    </source>
</evidence>
<evidence type="ECO:0000313" key="6">
    <source>
        <dbReference type="EMBL" id="RFD77256.1"/>
    </source>
</evidence>
<dbReference type="PRINTS" id="PR00990">
    <property type="entry name" value="RIBOKINASE"/>
</dbReference>
<dbReference type="PROSITE" id="PS50932">
    <property type="entry name" value="HTH_LACI_2"/>
    <property type="match status" value="1"/>
</dbReference>
<dbReference type="EMBL" id="LRTT01000001">
    <property type="protein sequence ID" value="RFD77256.1"/>
    <property type="molecule type" value="Genomic_DNA"/>
</dbReference>
<evidence type="ECO:0000256" key="4">
    <source>
        <dbReference type="ARBA" id="ARBA00023125"/>
    </source>
</evidence>
<dbReference type="SUPFAM" id="SSF53822">
    <property type="entry name" value="Periplasmic binding protein-like I"/>
    <property type="match status" value="1"/>
</dbReference>
<dbReference type="RefSeq" id="WP_116438233.1">
    <property type="nucleotide sequence ID" value="NZ_LRTT01000001.1"/>
</dbReference>
<dbReference type="Gene3D" id="3.40.50.2300">
    <property type="match status" value="2"/>
</dbReference>
<keyword evidence="2 6" id="KW-0418">Kinase</keyword>
<dbReference type="Gene3D" id="1.10.260.40">
    <property type="entry name" value="lambda repressor-like DNA-binding domains"/>
    <property type="match status" value="1"/>
</dbReference>
<dbReference type="Pfam" id="PF13377">
    <property type="entry name" value="Peripla_BP_3"/>
    <property type="match status" value="1"/>
</dbReference>
<dbReference type="InterPro" id="IPR010982">
    <property type="entry name" value="Lambda_DNA-bd_dom_sf"/>
</dbReference>
<dbReference type="AlphaFoldDB" id="A0A3E1IWA7"/>
<dbReference type="InterPro" id="IPR000843">
    <property type="entry name" value="HTH_LacI"/>
</dbReference>
<dbReference type="Proteomes" id="UP000258533">
    <property type="component" value="Unassembled WGS sequence"/>
</dbReference>
<reference evidence="6 7" key="1">
    <citation type="submission" date="2016-02" db="EMBL/GenBank/DDBJ databases">
        <title>Gardnerella vaginalis Subgroups Defined by cpn60 Sequencing and Sialidase Activity in Isolates from Canada, Belgium and Kenya.</title>
        <authorList>
            <person name="Schellenberg J."/>
            <person name="Paramel Jayaprakash T."/>
            <person name="Withana Gamage N."/>
            <person name="Patterson M.H."/>
            <person name="Vaneechoutte M."/>
            <person name="Hill J.E."/>
        </authorList>
    </citation>
    <scope>NUCLEOTIDE SEQUENCE [LARGE SCALE GENOMIC DNA]</scope>
    <source>
        <strain evidence="6 7">N144</strain>
    </source>
</reference>
<evidence type="ECO:0000256" key="5">
    <source>
        <dbReference type="ARBA" id="ARBA00023163"/>
    </source>
</evidence>
<proteinExistence type="predicted"/>
<keyword evidence="4" id="KW-0238">DNA-binding</keyword>
<dbReference type="InterPro" id="IPR002139">
    <property type="entry name" value="Ribo/fructo_kinase"/>
</dbReference>
<dbReference type="PANTHER" id="PTHR30146">
    <property type="entry name" value="LACI-RELATED TRANSCRIPTIONAL REPRESSOR"/>
    <property type="match status" value="1"/>
</dbReference>
<dbReference type="SUPFAM" id="SSF47413">
    <property type="entry name" value="lambda repressor-like DNA-binding domains"/>
    <property type="match status" value="1"/>
</dbReference>
<protein>
    <submittedName>
        <fullName evidence="6">Ribokinase</fullName>
    </submittedName>
</protein>
<accession>A0A3E1IWA7</accession>
<dbReference type="CDD" id="cd06267">
    <property type="entry name" value="PBP1_LacI_sugar_binding-like"/>
    <property type="match status" value="1"/>
</dbReference>
<dbReference type="InterPro" id="IPR046335">
    <property type="entry name" value="LacI/GalR-like_sensor"/>
</dbReference>
<gene>
    <name evidence="6" type="ORF">AXE73_01155</name>
</gene>
<dbReference type="InterPro" id="IPR028082">
    <property type="entry name" value="Peripla_BP_I"/>
</dbReference>
<keyword evidence="3" id="KW-0805">Transcription regulation</keyword>
<dbReference type="Pfam" id="PF00356">
    <property type="entry name" value="LacI"/>
    <property type="match status" value="1"/>
</dbReference>
<keyword evidence="1" id="KW-0808">Transferase</keyword>
<dbReference type="GO" id="GO:0000976">
    <property type="term" value="F:transcription cis-regulatory region binding"/>
    <property type="evidence" value="ECO:0007669"/>
    <property type="project" value="TreeGrafter"/>
</dbReference>
<sequence length="630" mass="70090">MNIKDIARLSKVSASTVSKIVNSKDDSISSETRERVLSVIRQYHYTPYAKISSQSKTWHIAVILRSSISFDTTLDGIIQTAQQSGYGTVVFNSYSNIEQESKNISALSKHKIDGVIWEPVSKESFNKLKGIEHEIPWLTIGSIGGDESLLLPYSDAAYKLTEQLISHGHTSIGCLMTDGRRTKDFLNGFKSCLFDHHLDFDESRIFFDLNDKLVEKISDHSITALVSSHYRKALEFQQLMTSLNRSIPEDVSLVSIKNDTNEQPILAKNSEISTYTIRNADFGSYLCSKLIDEIEKRHESKTSFVQEFHLDNTRTIGSPSQLRKQKITIIGSINLDTCLSVQNLPSKNESINVQTSKTYPNGSAINQAIAVSNLGQRVTLIGNVGYDLDADKIYKTLSQWAIDSSGVIRKHESHTGKAYTLVDACGDSITSVISGANSTLNQSNIQDRANLFENTAYCIIQSDIPVDAIISACKIAKKAGAKIIFNHVSSENIPKEIIDKIDILFTNIDSKNTDRIEEIAKEKSSSFINKGVKTVIINMLHKGYLLSDYKEEKIVKSNEPNIEKYSNCSDAFVSALAAYMLYGYTTNQAAEIAAYAANYSNSREEITPSFIDKYTLETSITMPKSSLINQ</sequence>
<dbReference type="Gene3D" id="3.40.1190.20">
    <property type="match status" value="1"/>
</dbReference>
<dbReference type="InterPro" id="IPR029056">
    <property type="entry name" value="Ribokinase-like"/>
</dbReference>